<feature type="chain" id="PRO_5043886410" description="Lipase" evidence="9">
    <location>
        <begin position="26"/>
        <end position="424"/>
    </location>
</feature>
<keyword evidence="5" id="KW-0443">Lipid metabolism</keyword>
<evidence type="ECO:0000313" key="12">
    <source>
        <dbReference type="Proteomes" id="UP001314205"/>
    </source>
</evidence>
<dbReference type="AlphaFoldDB" id="A0AAV1L696"/>
<keyword evidence="2 9" id="KW-0732">Signal</keyword>
<dbReference type="GO" id="GO:0016788">
    <property type="term" value="F:hydrolase activity, acting on ester bonds"/>
    <property type="evidence" value="ECO:0007669"/>
    <property type="project" value="InterPro"/>
</dbReference>
<feature type="active site" description="Charge relay system" evidence="8">
    <location>
        <position position="356"/>
    </location>
</feature>
<protein>
    <recommendedName>
        <fullName evidence="7">Lipase</fullName>
    </recommendedName>
</protein>
<reference evidence="11 12" key="1">
    <citation type="submission" date="2023-11" db="EMBL/GenBank/DDBJ databases">
        <authorList>
            <person name="Hedman E."/>
            <person name="Englund M."/>
            <person name="Stromberg M."/>
            <person name="Nyberg Akerstrom W."/>
            <person name="Nylinder S."/>
            <person name="Jareborg N."/>
            <person name="Kallberg Y."/>
            <person name="Kronander E."/>
        </authorList>
    </citation>
    <scope>NUCLEOTIDE SEQUENCE [LARGE SCALE GENOMIC DNA]</scope>
</reference>
<dbReference type="Pfam" id="PF04083">
    <property type="entry name" value="Abhydro_lipase"/>
    <property type="match status" value="1"/>
</dbReference>
<accession>A0AAV1L696</accession>
<evidence type="ECO:0000256" key="5">
    <source>
        <dbReference type="ARBA" id="ARBA00023098"/>
    </source>
</evidence>
<dbReference type="EMBL" id="CAVLGL010000086">
    <property type="protein sequence ID" value="CAK1590798.1"/>
    <property type="molecule type" value="Genomic_DNA"/>
</dbReference>
<name>A0AAV1L696_9NEOP</name>
<dbReference type="Proteomes" id="UP001314205">
    <property type="component" value="Unassembled WGS sequence"/>
</dbReference>
<evidence type="ECO:0000256" key="9">
    <source>
        <dbReference type="SAM" id="SignalP"/>
    </source>
</evidence>
<evidence type="ECO:0000313" key="11">
    <source>
        <dbReference type="EMBL" id="CAK1590798.1"/>
    </source>
</evidence>
<organism evidence="11 12">
    <name type="scientific">Parnassius mnemosyne</name>
    <name type="common">clouded apollo</name>
    <dbReference type="NCBI Taxonomy" id="213953"/>
    <lineage>
        <taxon>Eukaryota</taxon>
        <taxon>Metazoa</taxon>
        <taxon>Ecdysozoa</taxon>
        <taxon>Arthropoda</taxon>
        <taxon>Hexapoda</taxon>
        <taxon>Insecta</taxon>
        <taxon>Pterygota</taxon>
        <taxon>Neoptera</taxon>
        <taxon>Endopterygota</taxon>
        <taxon>Lepidoptera</taxon>
        <taxon>Glossata</taxon>
        <taxon>Ditrysia</taxon>
        <taxon>Papilionoidea</taxon>
        <taxon>Papilionidae</taxon>
        <taxon>Parnassiinae</taxon>
        <taxon>Parnassini</taxon>
        <taxon>Parnassius</taxon>
        <taxon>Driopa</taxon>
    </lineage>
</organism>
<feature type="domain" description="Partial AB-hydrolase lipase" evidence="10">
    <location>
        <begin position="46"/>
        <end position="104"/>
    </location>
</feature>
<dbReference type="PIRSF" id="PIRSF000862">
    <property type="entry name" value="Steryl_ester_lip"/>
    <property type="match status" value="1"/>
</dbReference>
<keyword evidence="4 7" id="KW-0442">Lipid degradation</keyword>
<comment type="similarity">
    <text evidence="1 7">Belongs to the AB hydrolase superfamily. Lipase family.</text>
</comment>
<keyword evidence="3 7" id="KW-0378">Hydrolase</keyword>
<gene>
    <name evidence="11" type="ORF">PARMNEM_LOCUS11113</name>
</gene>
<proteinExistence type="inferred from homology"/>
<evidence type="ECO:0000256" key="6">
    <source>
        <dbReference type="ARBA" id="ARBA00023180"/>
    </source>
</evidence>
<evidence type="ECO:0000256" key="2">
    <source>
        <dbReference type="ARBA" id="ARBA00022729"/>
    </source>
</evidence>
<evidence type="ECO:0000259" key="10">
    <source>
        <dbReference type="Pfam" id="PF04083"/>
    </source>
</evidence>
<dbReference type="Gene3D" id="3.40.50.1820">
    <property type="entry name" value="alpha/beta hydrolase"/>
    <property type="match status" value="1"/>
</dbReference>
<dbReference type="GO" id="GO:0016042">
    <property type="term" value="P:lipid catabolic process"/>
    <property type="evidence" value="ECO:0007669"/>
    <property type="project" value="UniProtKB-KW"/>
</dbReference>
<feature type="active site" description="Charge relay system" evidence="8">
    <location>
        <position position="387"/>
    </location>
</feature>
<dbReference type="InterPro" id="IPR029058">
    <property type="entry name" value="AB_hydrolase_fold"/>
</dbReference>
<dbReference type="InterPro" id="IPR006693">
    <property type="entry name" value="AB_hydrolase_lipase"/>
</dbReference>
<feature type="active site" description="Nucleophile" evidence="8">
    <location>
        <position position="182"/>
    </location>
</feature>
<dbReference type="FunFam" id="3.40.50.1820:FF:000057">
    <property type="entry name" value="Lipase"/>
    <property type="match status" value="1"/>
</dbReference>
<evidence type="ECO:0000256" key="3">
    <source>
        <dbReference type="ARBA" id="ARBA00022801"/>
    </source>
</evidence>
<comment type="caution">
    <text evidence="11">The sequence shown here is derived from an EMBL/GenBank/DDBJ whole genome shotgun (WGS) entry which is preliminary data.</text>
</comment>
<dbReference type="InterPro" id="IPR025483">
    <property type="entry name" value="Lipase_euk"/>
</dbReference>
<dbReference type="PANTHER" id="PTHR11005">
    <property type="entry name" value="LYSOSOMAL ACID LIPASE-RELATED"/>
    <property type="match status" value="1"/>
</dbReference>
<keyword evidence="12" id="KW-1185">Reference proteome</keyword>
<feature type="signal peptide" evidence="9">
    <location>
        <begin position="1"/>
        <end position="25"/>
    </location>
</feature>
<evidence type="ECO:0000256" key="1">
    <source>
        <dbReference type="ARBA" id="ARBA00010701"/>
    </source>
</evidence>
<sequence length="424" mass="48828">MVSKVFLSILLSLNFLETIVGETRALNERELKLVKGYSLDSLLNFTELATEYGYASEQHTVTTEDDYILTMFRITRGKNCHGPIRKPPVLLMHGLLMSSDSWMDSGPKAGLAYLISDLCYDLWVPNVRGNYYSKKHVKLDPAKDYEFWDFSAIEIAYYDIPASIDYILKHTMSDKINYIGFSQGGGTFLMMNSERPEYHDKIRVGILLEPATRLTYTRSQLFRFLLDYYQANLPYLYQIGIYEALPQGGIVQEIAAFLCKNYVIADTVCRYFLSLIDSFHPGSIKTETIRVLMGHFPAGTSVKNMAYYGQALNADMFQKFDYGRSRNLQMYGTAQPPPFNLSAVTVPVVVIHGRNDFLTSPADVDWVSSNLPNVLENYYVVDPLSNHFDVTYSQFTTRFILPKIMEYLEKFSQYRDIYWDFYFP</sequence>
<keyword evidence="6" id="KW-0325">Glycoprotein</keyword>
<dbReference type="SUPFAM" id="SSF53474">
    <property type="entry name" value="alpha/beta-Hydrolases"/>
    <property type="match status" value="1"/>
</dbReference>
<evidence type="ECO:0000256" key="4">
    <source>
        <dbReference type="ARBA" id="ARBA00022963"/>
    </source>
</evidence>
<evidence type="ECO:0000256" key="7">
    <source>
        <dbReference type="PIRNR" id="PIRNR000862"/>
    </source>
</evidence>
<evidence type="ECO:0000256" key="8">
    <source>
        <dbReference type="PIRSR" id="PIRSR000862-1"/>
    </source>
</evidence>